<accession>A0A1E2UNJ5</accession>
<dbReference type="EMBL" id="LVJZ01000003">
    <property type="protein sequence ID" value="ODB96303.1"/>
    <property type="molecule type" value="Genomic_DNA"/>
</dbReference>
<protein>
    <recommendedName>
        <fullName evidence="1">Peptidoglycan binding-like domain-containing protein</fullName>
    </recommendedName>
</protein>
<dbReference type="InterPro" id="IPR036365">
    <property type="entry name" value="PGBD-like_sf"/>
</dbReference>
<feature type="domain" description="Peptidoglycan binding-like" evidence="1">
    <location>
        <begin position="54"/>
        <end position="112"/>
    </location>
</feature>
<dbReference type="Pfam" id="PF01471">
    <property type="entry name" value="PG_binding_1"/>
    <property type="match status" value="1"/>
</dbReference>
<name>A0A1E2UNJ5_9GAMM</name>
<sequence length="307" mass="34382">MLIDRFLGDLKNHPQNNVTANTAAPFYTFEISLFVASERLMEPTLKRLIKYGSRGDDVVQVQQSLNRAVSTKPELIPDGIFGAKSTARAEQFQRSNQLAADGIIGPKTWEKLITFLKNIVDTPPTDKDKHKEIRKRVLMEAGKLVGTVDFTQLIGGRPKGIDIVKTIFKEAANVTLQDENFKDPFSKVWSPQPFISGQKKSWCGIFCVYCYRKAGITTVRWNLNIGAPVGNIGLNSWSTQFVQAIKLADIGAVATRQHHFLIEKVDPGNPFTPRLNTIDGNLLAGKIQRRSGYHQVGKDNFNYYSLK</sequence>
<dbReference type="Gene3D" id="1.10.101.10">
    <property type="entry name" value="PGBD-like superfamily/PGBD"/>
    <property type="match status" value="1"/>
</dbReference>
<organism evidence="2 3">
    <name type="scientific">Candidatus Thiodiazotropha endoloripes</name>
    <dbReference type="NCBI Taxonomy" id="1818881"/>
    <lineage>
        <taxon>Bacteria</taxon>
        <taxon>Pseudomonadati</taxon>
        <taxon>Pseudomonadota</taxon>
        <taxon>Gammaproteobacteria</taxon>
        <taxon>Chromatiales</taxon>
        <taxon>Sedimenticolaceae</taxon>
        <taxon>Candidatus Thiodiazotropha</taxon>
    </lineage>
</organism>
<evidence type="ECO:0000259" key="1">
    <source>
        <dbReference type="Pfam" id="PF01471"/>
    </source>
</evidence>
<comment type="caution">
    <text evidence="2">The sequence shown here is derived from an EMBL/GenBank/DDBJ whole genome shotgun (WGS) entry which is preliminary data.</text>
</comment>
<dbReference type="Proteomes" id="UP000094849">
    <property type="component" value="Unassembled WGS sequence"/>
</dbReference>
<dbReference type="AlphaFoldDB" id="A0A1E2UNJ5"/>
<evidence type="ECO:0000313" key="3">
    <source>
        <dbReference type="Proteomes" id="UP000094849"/>
    </source>
</evidence>
<dbReference type="InterPro" id="IPR002477">
    <property type="entry name" value="Peptidoglycan-bd-like"/>
</dbReference>
<proteinExistence type="predicted"/>
<reference evidence="2 3" key="1">
    <citation type="submission" date="2016-03" db="EMBL/GenBank/DDBJ databases">
        <title>Chemosynthetic sulphur-oxidizing symbionts of marine invertebrate animals are capable of nitrogen fixation.</title>
        <authorList>
            <person name="Petersen J.M."/>
            <person name="Kemper A."/>
            <person name="Gruber-Vodicka H."/>
            <person name="Cardini U."/>
            <person name="Geest Mvander."/>
            <person name="Kleiner M."/>
            <person name="Bulgheresi S."/>
            <person name="Fussmann M."/>
            <person name="Herbold C."/>
            <person name="Seah B.K.B."/>
            <person name="Antony C.Paul."/>
            <person name="Liu D."/>
            <person name="Belitz A."/>
            <person name="Weber M."/>
        </authorList>
    </citation>
    <scope>NUCLEOTIDE SEQUENCE [LARGE SCALE GENOMIC DNA]</scope>
    <source>
        <strain evidence="2">G_D</strain>
    </source>
</reference>
<dbReference type="InterPro" id="IPR036366">
    <property type="entry name" value="PGBDSf"/>
</dbReference>
<dbReference type="STRING" id="1818881.A3196_05725"/>
<evidence type="ECO:0000313" key="2">
    <source>
        <dbReference type="EMBL" id="ODB96303.1"/>
    </source>
</evidence>
<keyword evidence="3" id="KW-1185">Reference proteome</keyword>
<gene>
    <name evidence="2" type="ORF">A3196_05725</name>
</gene>
<dbReference type="SUPFAM" id="SSF47090">
    <property type="entry name" value="PGBD-like"/>
    <property type="match status" value="1"/>
</dbReference>